<proteinExistence type="predicted"/>
<feature type="compositionally biased region" description="Low complexity" evidence="1">
    <location>
        <begin position="353"/>
        <end position="371"/>
    </location>
</feature>
<dbReference type="CDD" id="cd13399">
    <property type="entry name" value="Slt35-like"/>
    <property type="match status" value="1"/>
</dbReference>
<dbReference type="SUPFAM" id="SSF53955">
    <property type="entry name" value="Lysozyme-like"/>
    <property type="match status" value="1"/>
</dbReference>
<evidence type="ECO:0000259" key="2">
    <source>
        <dbReference type="Pfam" id="PF13406"/>
    </source>
</evidence>
<protein>
    <submittedName>
        <fullName evidence="3">Membrane-bound lytic murein transglycosylase</fullName>
    </submittedName>
</protein>
<dbReference type="GO" id="GO:0009253">
    <property type="term" value="P:peptidoglycan catabolic process"/>
    <property type="evidence" value="ECO:0007669"/>
    <property type="project" value="TreeGrafter"/>
</dbReference>
<dbReference type="CAZy" id="GH23">
    <property type="family name" value="Glycoside Hydrolase Family 23"/>
</dbReference>
<dbReference type="AlphaFoldDB" id="A9WQ21"/>
<dbReference type="Proteomes" id="UP000002007">
    <property type="component" value="Chromosome"/>
</dbReference>
<feature type="compositionally biased region" description="Basic and acidic residues" evidence="1">
    <location>
        <begin position="277"/>
        <end position="294"/>
    </location>
</feature>
<reference evidence="4" key="1">
    <citation type="journal article" date="2008" name="J. Bacteriol.">
        <title>Genome sequence of the fish pathogen Renibacterium salmoninarum suggests reductive evolution away from an environmental Arthrobacter ancestor.</title>
        <authorList>
            <person name="Wiens G.D."/>
            <person name="Rockey D.D."/>
            <person name="Wu Z."/>
            <person name="Chang J."/>
            <person name="Levy R."/>
            <person name="Crane S."/>
            <person name="Chen D.S."/>
            <person name="Capri G.R."/>
            <person name="Burnett J.R."/>
            <person name="Sudheesh P.S."/>
            <person name="Schipma M.J."/>
            <person name="Burd H."/>
            <person name="Bhattacharyya A."/>
            <person name="Rhodes L.D."/>
            <person name="Kaul R."/>
            <person name="Strom M.S."/>
        </authorList>
    </citation>
    <scope>NUCLEOTIDE SEQUENCE [LARGE SCALE GENOMIC DNA]</scope>
    <source>
        <strain evidence="4">ATCC 33209 / DSM 20767 / JCM 11484 / NBRC 15589 / NCIMB 2235</strain>
    </source>
</reference>
<dbReference type="InterPro" id="IPR043426">
    <property type="entry name" value="MltB-like"/>
</dbReference>
<dbReference type="InterPro" id="IPR031304">
    <property type="entry name" value="SLT_2"/>
</dbReference>
<dbReference type="InterPro" id="IPR023346">
    <property type="entry name" value="Lysozyme-like_dom_sf"/>
</dbReference>
<dbReference type="RefSeq" id="WP_012244146.1">
    <property type="nucleotide sequence ID" value="NC_010168.1"/>
</dbReference>
<evidence type="ECO:0000313" key="4">
    <source>
        <dbReference type="Proteomes" id="UP000002007"/>
    </source>
</evidence>
<dbReference type="eggNOG" id="COG2951">
    <property type="taxonomic scope" value="Bacteria"/>
</dbReference>
<keyword evidence="4" id="KW-1185">Reference proteome</keyword>
<evidence type="ECO:0000313" key="3">
    <source>
        <dbReference type="EMBL" id="ABY22447.1"/>
    </source>
</evidence>
<dbReference type="EMBL" id="CP000910">
    <property type="protein sequence ID" value="ABY22447.1"/>
    <property type="molecule type" value="Genomic_DNA"/>
</dbReference>
<accession>A9WQ21</accession>
<dbReference type="SMR" id="A9WQ21"/>
<name>A9WQ21_RENSM</name>
<dbReference type="PANTHER" id="PTHR30163">
    <property type="entry name" value="MEMBRANE-BOUND LYTIC MUREIN TRANSGLYCOSYLASE B"/>
    <property type="match status" value="1"/>
</dbReference>
<organism evidence="3 4">
    <name type="scientific">Renibacterium salmoninarum (strain ATCC 33209 / DSM 20767 / JCM 11484 / NBRC 15589 / NCIMB 2235)</name>
    <dbReference type="NCBI Taxonomy" id="288705"/>
    <lineage>
        <taxon>Bacteria</taxon>
        <taxon>Bacillati</taxon>
        <taxon>Actinomycetota</taxon>
        <taxon>Actinomycetes</taxon>
        <taxon>Micrococcales</taxon>
        <taxon>Micrococcaceae</taxon>
        <taxon>Renibacterium</taxon>
    </lineage>
</organism>
<dbReference type="KEGG" id="rsa:RSal33209_0700"/>
<evidence type="ECO:0000256" key="1">
    <source>
        <dbReference type="SAM" id="MobiDB-lite"/>
    </source>
</evidence>
<dbReference type="HOGENOM" id="CLU_034941_2_3_11"/>
<dbReference type="GO" id="GO:0008933">
    <property type="term" value="F:peptidoglycan lytic transglycosylase activity"/>
    <property type="evidence" value="ECO:0007669"/>
    <property type="project" value="TreeGrafter"/>
</dbReference>
<feature type="compositionally biased region" description="Pro residues" evidence="1">
    <location>
        <begin position="295"/>
        <end position="352"/>
    </location>
</feature>
<dbReference type="STRING" id="288705.RSal33209_0700"/>
<feature type="compositionally biased region" description="Low complexity" evidence="1">
    <location>
        <begin position="13"/>
        <end position="30"/>
    </location>
</feature>
<dbReference type="PANTHER" id="PTHR30163:SF8">
    <property type="entry name" value="LYTIC MUREIN TRANSGLYCOSYLASE"/>
    <property type="match status" value="1"/>
</dbReference>
<feature type="domain" description="Transglycosylase SLT" evidence="2">
    <location>
        <begin position="182"/>
        <end position="227"/>
    </location>
</feature>
<dbReference type="Gene3D" id="1.10.530.10">
    <property type="match status" value="1"/>
</dbReference>
<dbReference type="Pfam" id="PF13406">
    <property type="entry name" value="SLT_2"/>
    <property type="match status" value="1"/>
</dbReference>
<feature type="region of interest" description="Disordered" evidence="1">
    <location>
        <begin position="270"/>
        <end position="394"/>
    </location>
</feature>
<gene>
    <name evidence="3" type="ordered locus">RSal33209_0700</name>
</gene>
<feature type="region of interest" description="Disordered" evidence="1">
    <location>
        <begin position="13"/>
        <end position="39"/>
    </location>
</feature>
<sequence>MVAAGLSLTALAQPAAAQSESNSSNPASESGNTSAVDPLSDIQSWRHDKQAAAALQAIASDSKLPLTAGSMVSVSSQRITVVDSEWLTTTAKQTGIPERALQAYQGAALSISRSNPGCQITWVTLAGVGSVESNHGRHCGSEIGPDGNTTVPILGPVLDGHGFAGIRDTDAGMFDGDKQWDRAVGPMQFIPSTWARWGTDADGDGKANPSNIDDAAMSAGRYFCASGGSLASSEGWLQAILSYNHSIDYTRSMRSAADGYATAAGVATVPVESPLSDQDKKDGGRDEGNKDPAKPVDPAPAPSSPPTTPTPAEPPVTPPVTPPTTPPSSPPTTPPSSPPTTTPTPPREPPATPHTSSSSPTAPSADPSGAANPADPANKNSTANNGGLLGLLGL</sequence>